<dbReference type="PANTHER" id="PTHR14467">
    <property type="entry name" value="ARV1"/>
    <property type="match status" value="1"/>
</dbReference>
<feature type="region of interest" description="Disordered" evidence="11">
    <location>
        <begin position="115"/>
        <end position="164"/>
    </location>
</feature>
<keyword evidence="8 10" id="KW-0443">Lipid metabolism</keyword>
<comment type="similarity">
    <text evidence="2 10">Belongs to the ARV1 family.</text>
</comment>
<dbReference type="AlphaFoldDB" id="A0AA40BKB4"/>
<dbReference type="Proteomes" id="UP001172159">
    <property type="component" value="Unassembled WGS sequence"/>
</dbReference>
<protein>
    <recommendedName>
        <fullName evidence="10">Protein ARV</fullName>
    </recommendedName>
</protein>
<keyword evidence="5 10" id="KW-0256">Endoplasmic reticulum</keyword>
<feature type="compositionally biased region" description="Polar residues" evidence="11">
    <location>
        <begin position="413"/>
        <end position="432"/>
    </location>
</feature>
<dbReference type="GO" id="GO:0032541">
    <property type="term" value="C:cortical endoplasmic reticulum"/>
    <property type="evidence" value="ECO:0007669"/>
    <property type="project" value="TreeGrafter"/>
</dbReference>
<feature type="compositionally biased region" description="Polar residues" evidence="11">
    <location>
        <begin position="41"/>
        <end position="50"/>
    </location>
</feature>
<proteinExistence type="inferred from homology"/>
<dbReference type="Pfam" id="PF04161">
    <property type="entry name" value="Arv1"/>
    <property type="match status" value="1"/>
</dbReference>
<evidence type="ECO:0000256" key="8">
    <source>
        <dbReference type="ARBA" id="ARBA00023098"/>
    </source>
</evidence>
<dbReference type="InterPro" id="IPR036779">
    <property type="entry name" value="LysM_dom_sf"/>
</dbReference>
<dbReference type="GO" id="GO:0006665">
    <property type="term" value="P:sphingolipid metabolic process"/>
    <property type="evidence" value="ECO:0007669"/>
    <property type="project" value="UniProtKB-UniRule"/>
</dbReference>
<keyword evidence="3 10" id="KW-0813">Transport</keyword>
<dbReference type="PANTHER" id="PTHR14467:SF0">
    <property type="entry name" value="PROTEIN ARV1"/>
    <property type="match status" value="1"/>
</dbReference>
<evidence type="ECO:0000256" key="4">
    <source>
        <dbReference type="ARBA" id="ARBA00022692"/>
    </source>
</evidence>
<dbReference type="InterPro" id="IPR018392">
    <property type="entry name" value="LysM"/>
</dbReference>
<comment type="function">
    <text evidence="10">Mediator of sterol homeostasis involved in sterol uptake, trafficking and distribution into membranes.</text>
</comment>
<dbReference type="GO" id="GO:0016125">
    <property type="term" value="P:sterol metabolic process"/>
    <property type="evidence" value="ECO:0007669"/>
    <property type="project" value="UniProtKB-UniRule"/>
</dbReference>
<evidence type="ECO:0000256" key="10">
    <source>
        <dbReference type="RuleBase" id="RU368065"/>
    </source>
</evidence>
<keyword evidence="7 10" id="KW-0445">Lipid transport</keyword>
<comment type="caution">
    <text evidence="10">Lacks conserved residue(s) required for the propagation of feature annotation.</text>
</comment>
<dbReference type="GO" id="GO:0032366">
    <property type="term" value="P:intracellular sterol transport"/>
    <property type="evidence" value="ECO:0007669"/>
    <property type="project" value="UniProtKB-UniRule"/>
</dbReference>
<feature type="compositionally biased region" description="Low complexity" evidence="11">
    <location>
        <begin position="397"/>
        <end position="412"/>
    </location>
</feature>
<reference evidence="12" key="1">
    <citation type="submission" date="2023-06" db="EMBL/GenBank/DDBJ databases">
        <title>Genome-scale phylogeny and comparative genomics of the fungal order Sordariales.</title>
        <authorList>
            <consortium name="Lawrence Berkeley National Laboratory"/>
            <person name="Hensen N."/>
            <person name="Bonometti L."/>
            <person name="Westerberg I."/>
            <person name="Brannstrom I.O."/>
            <person name="Guillou S."/>
            <person name="Cros-Aarteil S."/>
            <person name="Calhoun S."/>
            <person name="Haridas S."/>
            <person name="Kuo A."/>
            <person name="Mondo S."/>
            <person name="Pangilinan J."/>
            <person name="Riley R."/>
            <person name="Labutti K."/>
            <person name="Andreopoulos B."/>
            <person name="Lipzen A."/>
            <person name="Chen C."/>
            <person name="Yanf M."/>
            <person name="Daum C."/>
            <person name="Ng V."/>
            <person name="Clum A."/>
            <person name="Steindorff A."/>
            <person name="Ohm R."/>
            <person name="Martin F."/>
            <person name="Silar P."/>
            <person name="Natvig D."/>
            <person name="Lalanne C."/>
            <person name="Gautier V."/>
            <person name="Ament-Velasquez S.L."/>
            <person name="Kruys A."/>
            <person name="Hutchinson M.I."/>
            <person name="Powell A.J."/>
            <person name="Barry K."/>
            <person name="Miller A.N."/>
            <person name="Grigoriev I.V."/>
            <person name="Debuchy R."/>
            <person name="Gladieux P."/>
            <person name="Thoren M.H."/>
            <person name="Johannesson H."/>
        </authorList>
    </citation>
    <scope>NUCLEOTIDE SEQUENCE</scope>
    <source>
        <strain evidence="12">CBS 540.89</strain>
    </source>
</reference>
<comment type="function">
    <text evidence="10">Regulates also the sphingolipid metabolism.</text>
</comment>
<dbReference type="EMBL" id="JAUKTV010000007">
    <property type="protein sequence ID" value="KAK0735763.1"/>
    <property type="molecule type" value="Genomic_DNA"/>
</dbReference>
<keyword evidence="9 10" id="KW-0472">Membrane</keyword>
<evidence type="ECO:0000256" key="1">
    <source>
        <dbReference type="ARBA" id="ARBA00004477"/>
    </source>
</evidence>
<evidence type="ECO:0000256" key="2">
    <source>
        <dbReference type="ARBA" id="ARBA00009187"/>
    </source>
</evidence>
<gene>
    <name evidence="12" type="ORF">B0T21DRAFT_290119</name>
</gene>
<organism evidence="12 13">
    <name type="scientific">Apiosordaria backusii</name>
    <dbReference type="NCBI Taxonomy" id="314023"/>
    <lineage>
        <taxon>Eukaryota</taxon>
        <taxon>Fungi</taxon>
        <taxon>Dikarya</taxon>
        <taxon>Ascomycota</taxon>
        <taxon>Pezizomycotina</taxon>
        <taxon>Sordariomycetes</taxon>
        <taxon>Sordariomycetidae</taxon>
        <taxon>Sordariales</taxon>
        <taxon>Lasiosphaeriaceae</taxon>
        <taxon>Apiosordaria</taxon>
    </lineage>
</organism>
<feature type="region of interest" description="Disordered" evidence="11">
    <location>
        <begin position="370"/>
        <end position="469"/>
    </location>
</feature>
<feature type="region of interest" description="Disordered" evidence="11">
    <location>
        <begin position="193"/>
        <end position="214"/>
    </location>
</feature>
<dbReference type="InterPro" id="IPR007290">
    <property type="entry name" value="Arv1"/>
</dbReference>
<dbReference type="CDD" id="cd00118">
    <property type="entry name" value="LysM"/>
    <property type="match status" value="1"/>
</dbReference>
<evidence type="ECO:0000313" key="13">
    <source>
        <dbReference type="Proteomes" id="UP001172159"/>
    </source>
</evidence>
<evidence type="ECO:0000256" key="5">
    <source>
        <dbReference type="ARBA" id="ARBA00022824"/>
    </source>
</evidence>
<accession>A0AA40BKB4</accession>
<dbReference type="GO" id="GO:0005789">
    <property type="term" value="C:endoplasmic reticulum membrane"/>
    <property type="evidence" value="ECO:0007669"/>
    <property type="project" value="UniProtKB-SubCell"/>
</dbReference>
<feature type="compositionally biased region" description="Low complexity" evidence="11">
    <location>
        <begin position="8"/>
        <end position="26"/>
    </location>
</feature>
<dbReference type="GO" id="GO:0097036">
    <property type="term" value="P:regulation of plasma membrane sterol distribution"/>
    <property type="evidence" value="ECO:0007669"/>
    <property type="project" value="UniProtKB-UniRule"/>
</dbReference>
<evidence type="ECO:0000256" key="9">
    <source>
        <dbReference type="ARBA" id="ARBA00023136"/>
    </source>
</evidence>
<feature type="compositionally biased region" description="Basic and acidic residues" evidence="11">
    <location>
        <begin position="119"/>
        <end position="142"/>
    </location>
</feature>
<evidence type="ECO:0000256" key="6">
    <source>
        <dbReference type="ARBA" id="ARBA00022989"/>
    </source>
</evidence>
<comment type="subcellular location">
    <subcellularLocation>
        <location evidence="1 10">Endoplasmic reticulum membrane</location>
        <topology evidence="1 10">Multi-pass membrane protein</topology>
    </subcellularLocation>
    <subcellularLocation>
        <location evidence="10">Golgi apparatus membrane</location>
        <topology evidence="10">Multi-pass membrane protein</topology>
    </subcellularLocation>
</comment>
<evidence type="ECO:0000256" key="7">
    <source>
        <dbReference type="ARBA" id="ARBA00023055"/>
    </source>
</evidence>
<evidence type="ECO:0000256" key="11">
    <source>
        <dbReference type="SAM" id="MobiDB-lite"/>
    </source>
</evidence>
<feature type="transmembrane region" description="Helical" evidence="10">
    <location>
        <begin position="783"/>
        <end position="805"/>
    </location>
</feature>
<keyword evidence="13" id="KW-1185">Reference proteome</keyword>
<evidence type="ECO:0000313" key="12">
    <source>
        <dbReference type="EMBL" id="KAK0735763.1"/>
    </source>
</evidence>
<keyword evidence="10" id="KW-0746">Sphingolipid metabolism</keyword>
<comment type="caution">
    <text evidence="12">The sequence shown here is derived from an EMBL/GenBank/DDBJ whole genome shotgun (WGS) entry which is preliminary data.</text>
</comment>
<feature type="region of interest" description="Disordered" evidence="11">
    <location>
        <begin position="1"/>
        <end position="88"/>
    </location>
</feature>
<sequence length="940" mass="102072">MNPSQRTSSSSLLPAAARDSDSSSIRPRNRRQASARDDVDNSSSRPTSRGATPIPAAHIGSVTGRNDARQEVAWRSPNTKGSSGQGGGLLGSAWAPSWASVQNLATSLIASGESFINGESHRPETRNGTRAKGRQDGTRDDPSSNTWGPAPPSETRPRSDDIGAGTLAKRDARLKAMRTASVLESHEGVNGGLEFGRKFKKKGSDEDLRTTASNDETEEHLVYIHHVQPTDTYAGVVLKYRCREDAFRKANGLWSRDGLQVRKYLMMPVDACEVRGRTCAPPADPAAKVDLLARTPDTTDPWGQPTNGSVFFSNSANNNQLEQQSQSGDDDRPWTHVRWVSIDSHPHPVEVARVSRRSLGYFPPRRKKSIHTMSTISTPRASVDAPNLSVSEPNIGSPRSPSSRRPSLLRSPIASSHGTLPTRSNSTATTSDNDPRPAWMRRPGGVGSLGRNVRAPGPQKDPLNDWAKKNVPGFNFDSLPSMSAMGMERARFGFTNPGDANVPVTIAESPFREGQDTSAMSRQGTGLDKAALAVETWLRGAFEKGVELAKSGNVTPILGPRRVVSGMHGGNDGHGDLIELENTGSDDGRGMSRLGRCRARRWDFEVAFGHTFSLEYYALRERRKLSWRGQSFVVDCWMFSVTLWREGGGNSSSTGKPASGGGHNIRLTVCKNCGRFCDKYVEHDFVVLFIDLVLIKPQVYRHLLHNTLMNTPSSEPSDSSSSPKEDAFAPSIIRLGVLLLLFDVYLTWARIERQAHPSGEDPDGGGVGGGMEGLAQRPIVTQYIFFLILCTLTTLSFHTSIRFLTSSRFSPLSFLGILPRFPRPNSVSTALLVSSSTKLFPILMVIWEYDVPAAARSLGWAVVANNVEALKILLDCSYGVAAFLAMAGALSRWAMGRAVLWAAGLEGVDSWEGGGDSNDGRALGQLLVYLKDWAGRLAVG</sequence>
<keyword evidence="6 10" id="KW-1133">Transmembrane helix</keyword>
<dbReference type="Gene3D" id="3.10.350.10">
    <property type="entry name" value="LysM domain"/>
    <property type="match status" value="1"/>
</dbReference>
<feature type="compositionally biased region" description="Polar residues" evidence="11">
    <location>
        <begin position="371"/>
        <end position="380"/>
    </location>
</feature>
<dbReference type="GO" id="GO:0000139">
    <property type="term" value="C:Golgi membrane"/>
    <property type="evidence" value="ECO:0007669"/>
    <property type="project" value="UniProtKB-SubCell"/>
</dbReference>
<keyword evidence="10" id="KW-0333">Golgi apparatus</keyword>
<keyword evidence="4 10" id="KW-0812">Transmembrane</keyword>
<name>A0AA40BKB4_9PEZI</name>
<evidence type="ECO:0000256" key="3">
    <source>
        <dbReference type="ARBA" id="ARBA00022448"/>
    </source>
</evidence>